<evidence type="ECO:0000313" key="4">
    <source>
        <dbReference type="Proteomes" id="UP000234331"/>
    </source>
</evidence>
<feature type="compositionally biased region" description="Polar residues" evidence="1">
    <location>
        <begin position="134"/>
        <end position="145"/>
    </location>
</feature>
<feature type="compositionally biased region" description="Basic and acidic residues" evidence="1">
    <location>
        <begin position="21"/>
        <end position="69"/>
    </location>
</feature>
<dbReference type="Proteomes" id="UP000234331">
    <property type="component" value="Unassembled WGS sequence"/>
</dbReference>
<gene>
    <name evidence="3" type="ORF">FRACA_4320001</name>
</gene>
<dbReference type="AlphaFoldDB" id="A0A2I2KXA3"/>
<keyword evidence="2" id="KW-1133">Transmembrane helix</keyword>
<keyword evidence="4" id="KW-1185">Reference proteome</keyword>
<accession>A0A2I2KXA3</accession>
<feature type="region of interest" description="Disordered" evidence="1">
    <location>
        <begin position="171"/>
        <end position="215"/>
    </location>
</feature>
<evidence type="ECO:0000256" key="2">
    <source>
        <dbReference type="SAM" id="Phobius"/>
    </source>
</evidence>
<evidence type="ECO:0000256" key="1">
    <source>
        <dbReference type="SAM" id="MobiDB-lite"/>
    </source>
</evidence>
<evidence type="ECO:0000313" key="3">
    <source>
        <dbReference type="EMBL" id="SNQ50287.1"/>
    </source>
</evidence>
<dbReference type="EMBL" id="FZMO01000371">
    <property type="protein sequence ID" value="SNQ50287.1"/>
    <property type="molecule type" value="Genomic_DNA"/>
</dbReference>
<feature type="compositionally biased region" description="Basic and acidic residues" evidence="1">
    <location>
        <begin position="78"/>
        <end position="116"/>
    </location>
</feature>
<feature type="region of interest" description="Disordered" evidence="1">
    <location>
        <begin position="1"/>
        <end position="146"/>
    </location>
</feature>
<feature type="transmembrane region" description="Helical" evidence="2">
    <location>
        <begin position="223"/>
        <end position="242"/>
    </location>
</feature>
<feature type="compositionally biased region" description="Low complexity" evidence="1">
    <location>
        <begin position="197"/>
        <end position="215"/>
    </location>
</feature>
<keyword evidence="2" id="KW-0472">Membrane</keyword>
<feature type="transmembrane region" description="Helical" evidence="2">
    <location>
        <begin position="262"/>
        <end position="281"/>
    </location>
</feature>
<feature type="compositionally biased region" description="Basic and acidic residues" evidence="1">
    <location>
        <begin position="1"/>
        <end position="11"/>
    </location>
</feature>
<feature type="transmembrane region" description="Helical" evidence="2">
    <location>
        <begin position="288"/>
        <end position="308"/>
    </location>
</feature>
<protein>
    <submittedName>
        <fullName evidence="3">Uncharacterized protein</fullName>
    </submittedName>
</protein>
<organism evidence="3 4">
    <name type="scientific">Frankia canadensis</name>
    <dbReference type="NCBI Taxonomy" id="1836972"/>
    <lineage>
        <taxon>Bacteria</taxon>
        <taxon>Bacillati</taxon>
        <taxon>Actinomycetota</taxon>
        <taxon>Actinomycetes</taxon>
        <taxon>Frankiales</taxon>
        <taxon>Frankiaceae</taxon>
        <taxon>Frankia</taxon>
    </lineage>
</organism>
<feature type="transmembrane region" description="Helical" evidence="2">
    <location>
        <begin position="328"/>
        <end position="353"/>
    </location>
</feature>
<sequence length="362" mass="37149">MRVGLRRESGPADRGASARPSRTDIDRISQSDRYDDTERRPDADRNHIAARDREDAWAARDGEGHRVGEDGWIPPDGRGGDGNRDRGDGRGHGDGRVRTAPQRREHTGGWPERKEAPSWAGGAAPDRSGPLDATESSGATESLDATSALHVTGSPAGVGQSDGLLPADEAAADDAARPYAEPPPRADARHRGPVTDRPSPSARPGEPAPSAAAEPVGAAGRGAALAVVVGAVGAVIGSTLPWCTMSSGDETRTFTGIVVGDGRLVLVLAVALAVVALARLARRPLTAGAADVLVARLVAAGIIILAALDRMYGPPTLASFRAVSGDRIAIHPGSGILLTLGSGVLALVGAILLRPPRGGRGR</sequence>
<name>A0A2I2KXA3_9ACTN</name>
<proteinExistence type="predicted"/>
<reference evidence="3 4" key="1">
    <citation type="submission" date="2017-06" db="EMBL/GenBank/DDBJ databases">
        <authorList>
            <person name="Kim H.J."/>
            <person name="Triplett B.A."/>
        </authorList>
    </citation>
    <scope>NUCLEOTIDE SEQUENCE [LARGE SCALE GENOMIC DNA]</scope>
    <source>
        <strain evidence="3">FRACA_ARgP5</strain>
    </source>
</reference>
<keyword evidence="2" id="KW-0812">Transmembrane</keyword>
<feature type="compositionally biased region" description="Basic and acidic residues" evidence="1">
    <location>
        <begin position="184"/>
        <end position="194"/>
    </location>
</feature>